<dbReference type="AlphaFoldDB" id="A0A856MLW1"/>
<organism evidence="3 4">
    <name type="scientific">Brasilonema sennae CENA114</name>
    <dbReference type="NCBI Taxonomy" id="415709"/>
    <lineage>
        <taxon>Bacteria</taxon>
        <taxon>Bacillati</taxon>
        <taxon>Cyanobacteriota</taxon>
        <taxon>Cyanophyceae</taxon>
        <taxon>Nostocales</taxon>
        <taxon>Scytonemataceae</taxon>
        <taxon>Brasilonema</taxon>
        <taxon>Bromeliae group (in: Brasilonema)</taxon>
    </lineage>
</organism>
<keyword evidence="4" id="KW-1185">Reference proteome</keyword>
<dbReference type="InterPro" id="IPR019734">
    <property type="entry name" value="TPR_rpt"/>
</dbReference>
<gene>
    <name evidence="3" type="ORF">DP114_25075</name>
</gene>
<evidence type="ECO:0000313" key="3">
    <source>
        <dbReference type="EMBL" id="QDL12415.1"/>
    </source>
</evidence>
<evidence type="ECO:0000256" key="1">
    <source>
        <dbReference type="PROSITE-ProRule" id="PRU00339"/>
    </source>
</evidence>
<dbReference type="KEGG" id="bsen:DP114_25075"/>
<dbReference type="SMART" id="SM00028">
    <property type="entry name" value="TPR"/>
    <property type="match status" value="6"/>
</dbReference>
<dbReference type="SUPFAM" id="SSF48452">
    <property type="entry name" value="TPR-like"/>
    <property type="match status" value="1"/>
</dbReference>
<accession>A0A856MLW1</accession>
<name>A0A856MLW1_9CYAN</name>
<dbReference type="PROSITE" id="PS50005">
    <property type="entry name" value="TPR"/>
    <property type="match status" value="1"/>
</dbReference>
<dbReference type="PANTHER" id="PTHR10098">
    <property type="entry name" value="RAPSYN-RELATED"/>
    <property type="match status" value="1"/>
</dbReference>
<dbReference type="Pfam" id="PF12770">
    <property type="entry name" value="CHAT"/>
    <property type="match status" value="1"/>
</dbReference>
<dbReference type="PANTHER" id="PTHR10098:SF112">
    <property type="entry name" value="SLR0380 PROTEIN"/>
    <property type="match status" value="1"/>
</dbReference>
<dbReference type="InterPro" id="IPR024983">
    <property type="entry name" value="CHAT_dom"/>
</dbReference>
<feature type="repeat" description="TPR" evidence="1">
    <location>
        <begin position="440"/>
        <end position="473"/>
    </location>
</feature>
<dbReference type="Gene3D" id="1.25.40.10">
    <property type="entry name" value="Tetratricopeptide repeat domain"/>
    <property type="match status" value="3"/>
</dbReference>
<evidence type="ECO:0000259" key="2">
    <source>
        <dbReference type="Pfam" id="PF12770"/>
    </source>
</evidence>
<dbReference type="EMBL" id="CP030118">
    <property type="protein sequence ID" value="QDL12415.1"/>
    <property type="molecule type" value="Genomic_DNA"/>
</dbReference>
<protein>
    <recommendedName>
        <fullName evidence="2">CHAT domain-containing protein</fullName>
    </recommendedName>
</protein>
<evidence type="ECO:0000313" key="4">
    <source>
        <dbReference type="Proteomes" id="UP000503129"/>
    </source>
</evidence>
<proteinExistence type="predicted"/>
<dbReference type="Proteomes" id="UP000503129">
    <property type="component" value="Chromosome"/>
</dbReference>
<sequence length="951" mass="107794">MYRRILRFIFLTILGLITTLSVPLLLAQGVAGNNYAIRVASSPRLIAHMQAIAPTSNTQTLLQQGIELYNTERFSEAIGVFQQAFANSQKDNLNQALVLRYLSLAYQHLGLWEEAEKAILQSRQLLENQKNTTNTQAYLDVLAKIWNTQGRLQWARGHWSVALESWKQAEASYQQAGNRAGVVGSLINEITALQWLGLSRQALAGLSHQPLVDFPDVEQVIKRIEQIIQQESDPNLKASQWQSLGEVLRRIGNLSMSEKSLQKSLQVAQEFQLNKAANSARLELGNTKRALANRAIVINNQENAKNNIRDAINNYQQAAASPSFRLQAQLNLFSLWVETGEWLEAAKLQPQIQQSLASLPASTTNVYARLNFARNLTCFLPSIDKKSVLWLSCTSLKQLREQPSKPSEEITSPPSSQEIEQMITTGIHVSRSLKDRKAESYALGQLGELYELTGKFSKAQDLTQQALLLAEEIQAPDVRYRWEWQLGRLWEKQGNRQRAIAFYKNAFNSLKFVRNDLLTIDTDVQFSFRENVEPIHRQLVDLLLQTEDNSQLNPKLNQEIFKDAIYAIDSLQLAELENFLNCNLSQIVRLNLDDDKLDLKAKLDKLDPNTAFIYPIILEDRLEIILSLPKQKWIKYTTSISRNTLESKLNELRGYLTRNDSGRDEYEPLSRQLYDWLIRPAEKYLNSNQIKTLVFILDGSLRDIPMVALWDGKQYLVQKYAVAIAPALQLLSPKPSEKKQFKALIAGLTKGSTFSIEGSIFNFQPLSNVKNEVETIKQILPTSEEMLDEQFQTKNLQSKLYSSSYPIVHFATHGHFSSNPQETFILSAPNVPINLNKLQELLQTRKQSRPDAIQLLVLSACQTATGDKRAALGLAGVAVKAGALSTLASLWSVNDKSTALFMGQFYQHLVKQQMTKAAALRHTQLDLLQNRQGEYRHPFYWSPFVLVGDWL</sequence>
<feature type="domain" description="CHAT" evidence="2">
    <location>
        <begin position="668"/>
        <end position="949"/>
    </location>
</feature>
<keyword evidence="1" id="KW-0802">TPR repeat</keyword>
<reference evidence="3 4" key="1">
    <citation type="submission" date="2018-06" db="EMBL/GenBank/DDBJ databases">
        <title>Comparative genomics of Brasilonema spp. strains.</title>
        <authorList>
            <person name="Alvarenga D.O."/>
            <person name="Fiore M.F."/>
            <person name="Varani A.M."/>
        </authorList>
    </citation>
    <scope>NUCLEOTIDE SEQUENCE [LARGE SCALE GENOMIC DNA]</scope>
    <source>
        <strain evidence="3 4">CENA114</strain>
    </source>
</reference>
<dbReference type="InterPro" id="IPR011990">
    <property type="entry name" value="TPR-like_helical_dom_sf"/>
</dbReference>